<evidence type="ECO:0000313" key="2">
    <source>
        <dbReference type="Proteomes" id="UP000194236"/>
    </source>
</evidence>
<evidence type="ECO:0000313" key="1">
    <source>
        <dbReference type="EMBL" id="OTF82458.1"/>
    </source>
</evidence>
<dbReference type="EMBL" id="MUJZ01008380">
    <property type="protein sequence ID" value="OTF82458.1"/>
    <property type="molecule type" value="Genomic_DNA"/>
</dbReference>
<dbReference type="OrthoDB" id="6421628at2759"/>
<dbReference type="AlphaFoldDB" id="A0A1Y3BR61"/>
<name>A0A1Y3BR61_EURMA</name>
<dbReference type="Proteomes" id="UP000194236">
    <property type="component" value="Unassembled WGS sequence"/>
</dbReference>
<keyword evidence="2" id="KW-1185">Reference proteome</keyword>
<sequence length="115" mass="13321">NSKDRIESSTYLIPEATLELALNHLKLGSLSEARRWLDQAKTYSGYTLETIVHFRIHTAIRTINNQSKLQTVLEHDDDDDHKPEHGTIRTIWSELSKRLTFSDSLPEQIESQTKF</sequence>
<comment type="caution">
    <text evidence="1">The sequence shown here is derived from an EMBL/GenBank/DDBJ whole genome shotgun (WGS) entry which is preliminary data.</text>
</comment>
<feature type="non-terminal residue" evidence="1">
    <location>
        <position position="1"/>
    </location>
</feature>
<reference evidence="1 2" key="1">
    <citation type="submission" date="2017-03" db="EMBL/GenBank/DDBJ databases">
        <title>Genome Survey of Euroglyphus maynei.</title>
        <authorList>
            <person name="Arlian L.G."/>
            <person name="Morgan M.S."/>
            <person name="Rider S.D."/>
        </authorList>
    </citation>
    <scope>NUCLEOTIDE SEQUENCE [LARGE SCALE GENOMIC DNA]</scope>
    <source>
        <strain evidence="1">Arlian Lab</strain>
        <tissue evidence="1">Whole body</tissue>
    </source>
</reference>
<organism evidence="1 2">
    <name type="scientific">Euroglyphus maynei</name>
    <name type="common">Mayne's house dust mite</name>
    <dbReference type="NCBI Taxonomy" id="6958"/>
    <lineage>
        <taxon>Eukaryota</taxon>
        <taxon>Metazoa</taxon>
        <taxon>Ecdysozoa</taxon>
        <taxon>Arthropoda</taxon>
        <taxon>Chelicerata</taxon>
        <taxon>Arachnida</taxon>
        <taxon>Acari</taxon>
        <taxon>Acariformes</taxon>
        <taxon>Sarcoptiformes</taxon>
        <taxon>Astigmata</taxon>
        <taxon>Psoroptidia</taxon>
        <taxon>Analgoidea</taxon>
        <taxon>Pyroglyphidae</taxon>
        <taxon>Pyroglyphinae</taxon>
        <taxon>Euroglyphus</taxon>
    </lineage>
</organism>
<gene>
    <name evidence="1" type="ORF">BLA29_013619</name>
</gene>
<proteinExistence type="predicted"/>
<protein>
    <submittedName>
        <fullName evidence="1">Uncharacterized protein</fullName>
    </submittedName>
</protein>
<accession>A0A1Y3BR61</accession>